<keyword evidence="1" id="KW-0732">Signal</keyword>
<gene>
    <name evidence="4" type="ORF">ALC57_06272</name>
</gene>
<feature type="region of interest" description="Disordered" evidence="3">
    <location>
        <begin position="134"/>
        <end position="153"/>
    </location>
</feature>
<evidence type="ECO:0000256" key="1">
    <source>
        <dbReference type="ARBA" id="ARBA00022729"/>
    </source>
</evidence>
<evidence type="ECO:0000256" key="3">
    <source>
        <dbReference type="SAM" id="MobiDB-lite"/>
    </source>
</evidence>
<feature type="non-terminal residue" evidence="4">
    <location>
        <position position="1"/>
    </location>
</feature>
<feature type="compositionally biased region" description="Polar residues" evidence="3">
    <location>
        <begin position="1"/>
        <end position="19"/>
    </location>
</feature>
<keyword evidence="5" id="KW-1185">Reference proteome</keyword>
<accession>A0A195E944</accession>
<feature type="compositionally biased region" description="Basic and acidic residues" evidence="3">
    <location>
        <begin position="20"/>
        <end position="30"/>
    </location>
</feature>
<dbReference type="Pfam" id="PF04886">
    <property type="entry name" value="PT"/>
    <property type="match status" value="1"/>
</dbReference>
<reference evidence="4 5" key="1">
    <citation type="submission" date="2015-09" db="EMBL/GenBank/DDBJ databases">
        <title>Trachymyrmex cornetzi WGS genome.</title>
        <authorList>
            <person name="Nygaard S."/>
            <person name="Hu H."/>
            <person name="Boomsma J."/>
            <person name="Zhang G."/>
        </authorList>
    </citation>
    <scope>NUCLEOTIDE SEQUENCE [LARGE SCALE GENOMIC DNA]</scope>
    <source>
        <strain evidence="4">Tcor2-1</strain>
        <tissue evidence="4">Whole body</tissue>
    </source>
</reference>
<evidence type="ECO:0000313" key="4">
    <source>
        <dbReference type="EMBL" id="KYN21347.1"/>
    </source>
</evidence>
<dbReference type="InterPro" id="IPR006970">
    <property type="entry name" value="PT"/>
</dbReference>
<proteinExistence type="predicted"/>
<keyword evidence="2" id="KW-0677">Repeat</keyword>
<evidence type="ECO:0000313" key="5">
    <source>
        <dbReference type="Proteomes" id="UP000078492"/>
    </source>
</evidence>
<evidence type="ECO:0000256" key="2">
    <source>
        <dbReference type="ARBA" id="ARBA00022737"/>
    </source>
</evidence>
<name>A0A195E944_9HYME</name>
<protein>
    <submittedName>
        <fullName evidence="4">Putative hemoglobin and hemoglobin-haptoglobin-binding protein 3</fullName>
    </submittedName>
</protein>
<organism evidence="4 5">
    <name type="scientific">Trachymyrmex cornetzi</name>
    <dbReference type="NCBI Taxonomy" id="471704"/>
    <lineage>
        <taxon>Eukaryota</taxon>
        <taxon>Metazoa</taxon>
        <taxon>Ecdysozoa</taxon>
        <taxon>Arthropoda</taxon>
        <taxon>Hexapoda</taxon>
        <taxon>Insecta</taxon>
        <taxon>Pterygota</taxon>
        <taxon>Neoptera</taxon>
        <taxon>Endopterygota</taxon>
        <taxon>Hymenoptera</taxon>
        <taxon>Apocrita</taxon>
        <taxon>Aculeata</taxon>
        <taxon>Formicoidea</taxon>
        <taxon>Formicidae</taxon>
        <taxon>Myrmicinae</taxon>
        <taxon>Trachymyrmex</taxon>
    </lineage>
</organism>
<sequence length="153" mass="17856">TNESTNQPTNQPINQPTNRLTDRPTDRQIDRPATLPGHSHSRVWSAREVVTHAFCIRHNFALCRPFRHRERERERDEDEEQSVILLSLHRIRRAARQHEKVWPIAVRRAIGPRAIGNIAAWGRARRRHVALSLRARQSSARARRSRAPAEPRE</sequence>
<dbReference type="EMBL" id="KQ979479">
    <property type="protein sequence ID" value="KYN21347.1"/>
    <property type="molecule type" value="Genomic_DNA"/>
</dbReference>
<dbReference type="Proteomes" id="UP000078492">
    <property type="component" value="Unassembled WGS sequence"/>
</dbReference>
<feature type="region of interest" description="Disordered" evidence="3">
    <location>
        <begin position="1"/>
        <end position="41"/>
    </location>
</feature>
<dbReference type="AlphaFoldDB" id="A0A195E944"/>